<dbReference type="InterPro" id="IPR053206">
    <property type="entry name" value="Dimeric_xanthone_biosynth"/>
</dbReference>
<reference evidence="3" key="1">
    <citation type="submission" date="2020-08" db="EMBL/GenBank/DDBJ databases">
        <title>Sulfitobacter aestuariivivens sp. nov., isolated from a tidal flat.</title>
        <authorList>
            <person name="Park S."/>
            <person name="Yoon J.-H."/>
        </authorList>
    </citation>
    <scope>NUCLEOTIDE SEQUENCE</scope>
    <source>
        <strain evidence="3">TSTF-M16</strain>
    </source>
</reference>
<dbReference type="Proteomes" id="UP000635142">
    <property type="component" value="Unassembled WGS sequence"/>
</dbReference>
<dbReference type="CDD" id="cd12108">
    <property type="entry name" value="Hr-like"/>
    <property type="match status" value="1"/>
</dbReference>
<feature type="region of interest" description="Disordered" evidence="1">
    <location>
        <begin position="16"/>
        <end position="36"/>
    </location>
</feature>
<name>A0A927HH04_9RHOB</name>
<evidence type="ECO:0000256" key="1">
    <source>
        <dbReference type="SAM" id="MobiDB-lite"/>
    </source>
</evidence>
<keyword evidence="4" id="KW-1185">Reference proteome</keyword>
<dbReference type="EMBL" id="JACTAG010000003">
    <property type="protein sequence ID" value="MBD3665994.1"/>
    <property type="molecule type" value="Genomic_DNA"/>
</dbReference>
<accession>A0A927HH04</accession>
<dbReference type="AlphaFoldDB" id="A0A927HH04"/>
<protein>
    <submittedName>
        <fullName evidence="3">Hemerythrin domain-containing protein</fullName>
    </submittedName>
</protein>
<feature type="domain" description="Hemerythrin-like" evidence="2">
    <location>
        <begin position="84"/>
        <end position="183"/>
    </location>
</feature>
<gene>
    <name evidence="3" type="ORF">H9Q16_18810</name>
</gene>
<evidence type="ECO:0000313" key="4">
    <source>
        <dbReference type="Proteomes" id="UP000635142"/>
    </source>
</evidence>
<dbReference type="RefSeq" id="WP_191077016.1">
    <property type="nucleotide sequence ID" value="NZ_JACTAG010000003.1"/>
</dbReference>
<dbReference type="PANTHER" id="PTHR38048">
    <property type="entry name" value="EXPRESSED PROTEIN"/>
    <property type="match status" value="1"/>
</dbReference>
<dbReference type="PANTHER" id="PTHR38048:SF2">
    <property type="entry name" value="HEMERYTHRIN-LIKE DOMAIN-CONTAINING PROTEIN"/>
    <property type="match status" value="1"/>
</dbReference>
<evidence type="ECO:0000259" key="2">
    <source>
        <dbReference type="Pfam" id="PF01814"/>
    </source>
</evidence>
<dbReference type="Gene3D" id="1.20.120.520">
    <property type="entry name" value="nmb1532 protein domain like"/>
    <property type="match status" value="1"/>
</dbReference>
<comment type="caution">
    <text evidence="3">The sequence shown here is derived from an EMBL/GenBank/DDBJ whole genome shotgun (WGS) entry which is preliminary data.</text>
</comment>
<organism evidence="3 4">
    <name type="scientific">Sulfitobacter aestuariivivens</name>
    <dbReference type="NCBI Taxonomy" id="2766981"/>
    <lineage>
        <taxon>Bacteria</taxon>
        <taxon>Pseudomonadati</taxon>
        <taxon>Pseudomonadota</taxon>
        <taxon>Alphaproteobacteria</taxon>
        <taxon>Rhodobacterales</taxon>
        <taxon>Roseobacteraceae</taxon>
        <taxon>Sulfitobacter</taxon>
    </lineage>
</organism>
<sequence>MSDPLRDVPLADLTVDSTKRPDRPRFAQADDAQRGPGRHLAAIHRHYLMDLSRIAQVLHRIKAGDAPPAELVQIVLNAEMAQNFRAFGTLCGQECHVLTMHHNIEEQSIFPQLHARGSDAMRAVVDRLRAEHKVVHELLERLAAVSHTLTATPDAATFGEATAIFEQLVKVVKSHFHYEETALEEALGVYGVMV</sequence>
<proteinExistence type="predicted"/>
<evidence type="ECO:0000313" key="3">
    <source>
        <dbReference type="EMBL" id="MBD3665994.1"/>
    </source>
</evidence>
<dbReference type="InterPro" id="IPR012312">
    <property type="entry name" value="Hemerythrin-like"/>
</dbReference>
<dbReference type="Pfam" id="PF01814">
    <property type="entry name" value="Hemerythrin"/>
    <property type="match status" value="1"/>
</dbReference>